<evidence type="ECO:0000256" key="3">
    <source>
        <dbReference type="SAM" id="MobiDB-lite"/>
    </source>
</evidence>
<comment type="subcellular location">
    <subcellularLocation>
        <location evidence="1">Nucleus</location>
    </subcellularLocation>
</comment>
<dbReference type="AlphaFoldDB" id="A0A7R9VA65"/>
<feature type="compositionally biased region" description="Pro residues" evidence="3">
    <location>
        <begin position="85"/>
        <end position="95"/>
    </location>
</feature>
<feature type="region of interest" description="Disordered" evidence="3">
    <location>
        <begin position="71"/>
        <end position="151"/>
    </location>
</feature>
<accession>A0A7R9VA65</accession>
<evidence type="ECO:0000259" key="4">
    <source>
        <dbReference type="SMART" id="SM01191"/>
    </source>
</evidence>
<dbReference type="GO" id="GO:0005634">
    <property type="term" value="C:nucleus"/>
    <property type="evidence" value="ECO:0007669"/>
    <property type="project" value="UniProtKB-SubCell"/>
</dbReference>
<name>A0A7R9VA65_9CHLO</name>
<dbReference type="SUPFAM" id="SSF158639">
    <property type="entry name" value="ENT-like"/>
    <property type="match status" value="1"/>
</dbReference>
<protein>
    <recommendedName>
        <fullName evidence="4">ENT domain-containing protein</fullName>
    </recommendedName>
</protein>
<dbReference type="EMBL" id="HBEC01019455">
    <property type="protein sequence ID" value="CAD8289109.1"/>
    <property type="molecule type" value="Transcribed_RNA"/>
</dbReference>
<organism evidence="5">
    <name type="scientific">Chlamydomonas euryale</name>
    <dbReference type="NCBI Taxonomy" id="1486919"/>
    <lineage>
        <taxon>Eukaryota</taxon>
        <taxon>Viridiplantae</taxon>
        <taxon>Chlorophyta</taxon>
        <taxon>core chlorophytes</taxon>
        <taxon>Chlorophyceae</taxon>
        <taxon>CS clade</taxon>
        <taxon>Chlamydomonadales</taxon>
        <taxon>Chlamydomonadaceae</taxon>
        <taxon>Chlamydomonas</taxon>
    </lineage>
</organism>
<feature type="compositionally biased region" description="Low complexity" evidence="3">
    <location>
        <begin position="74"/>
        <end position="84"/>
    </location>
</feature>
<evidence type="ECO:0000313" key="5">
    <source>
        <dbReference type="EMBL" id="CAD8289109.1"/>
    </source>
</evidence>
<dbReference type="SMART" id="SM01191">
    <property type="entry name" value="ENT"/>
    <property type="match status" value="1"/>
</dbReference>
<feature type="compositionally biased region" description="Low complexity" evidence="3">
    <location>
        <begin position="124"/>
        <end position="140"/>
    </location>
</feature>
<dbReference type="InterPro" id="IPR036142">
    <property type="entry name" value="ENT_dom-like_sf"/>
</dbReference>
<dbReference type="Gene3D" id="1.10.1240.40">
    <property type="entry name" value="ENT domain"/>
    <property type="match status" value="1"/>
</dbReference>
<sequence length="215" mass="24235">MSVPAQVQIRRQELQDEAYYLVLKALVCQETPKMTLLQEIRKSLNIPNEHHTQWLRELVAAKKSGKLNTRAEFPGKQQPQQVPQQVPPAFLPPQKPQKHEKPKPSTASRPGRVNPAEAAKKAKAQAAAQADAEQQANKKQQPPEGLPSNPVHMKVQFYNKDSGWHEGVVMAYDATEGKVEVALLNSKKREKLDYKKSHCLLVHENELVTDLSNYV</sequence>
<dbReference type="Pfam" id="PF03735">
    <property type="entry name" value="ENT"/>
    <property type="match status" value="1"/>
</dbReference>
<keyword evidence="2" id="KW-0539">Nucleus</keyword>
<reference evidence="5" key="1">
    <citation type="submission" date="2021-01" db="EMBL/GenBank/DDBJ databases">
        <authorList>
            <person name="Corre E."/>
            <person name="Pelletier E."/>
            <person name="Niang G."/>
            <person name="Scheremetjew M."/>
            <person name="Finn R."/>
            <person name="Kale V."/>
            <person name="Holt S."/>
            <person name="Cochrane G."/>
            <person name="Meng A."/>
            <person name="Brown T."/>
            <person name="Cohen L."/>
        </authorList>
    </citation>
    <scope>NUCLEOTIDE SEQUENCE</scope>
    <source>
        <strain evidence="5">CCMP219</strain>
    </source>
</reference>
<evidence type="ECO:0000256" key="1">
    <source>
        <dbReference type="ARBA" id="ARBA00004123"/>
    </source>
</evidence>
<proteinExistence type="predicted"/>
<gene>
    <name evidence="5" type="ORF">CEUR00632_LOCUS9148</name>
</gene>
<dbReference type="InterPro" id="IPR005491">
    <property type="entry name" value="ENT_dom"/>
</dbReference>
<feature type="domain" description="ENT" evidence="4">
    <location>
        <begin position="5"/>
        <end position="76"/>
    </location>
</feature>
<evidence type="ECO:0000256" key="2">
    <source>
        <dbReference type="ARBA" id="ARBA00023242"/>
    </source>
</evidence>